<comment type="similarity">
    <text evidence="3 11">Belongs to the histone-like Alba family.</text>
</comment>
<evidence type="ECO:0000256" key="1">
    <source>
        <dbReference type="ARBA" id="ARBA00004463"/>
    </source>
</evidence>
<organism evidence="13 14">
    <name type="scientific">Araneus ventricosus</name>
    <name type="common">Orbweaver spider</name>
    <name type="synonym">Epeira ventricosa</name>
    <dbReference type="NCBI Taxonomy" id="182803"/>
    <lineage>
        <taxon>Eukaryota</taxon>
        <taxon>Metazoa</taxon>
        <taxon>Ecdysozoa</taxon>
        <taxon>Arthropoda</taxon>
        <taxon>Chelicerata</taxon>
        <taxon>Arachnida</taxon>
        <taxon>Araneae</taxon>
        <taxon>Araneomorphae</taxon>
        <taxon>Entelegynae</taxon>
        <taxon>Araneoidea</taxon>
        <taxon>Araneidae</taxon>
        <taxon>Araneus</taxon>
    </lineage>
</organism>
<dbReference type="GO" id="GO:0000172">
    <property type="term" value="C:ribonuclease MRP complex"/>
    <property type="evidence" value="ECO:0007669"/>
    <property type="project" value="InterPro"/>
</dbReference>
<dbReference type="InterPro" id="IPR014612">
    <property type="entry name" value="Pop7/Rpp20"/>
</dbReference>
<evidence type="ECO:0000256" key="6">
    <source>
        <dbReference type="ARBA" id="ARBA00022694"/>
    </source>
</evidence>
<evidence type="ECO:0000256" key="9">
    <source>
        <dbReference type="ARBA" id="ARBA00064615"/>
    </source>
</evidence>
<reference evidence="13 14" key="1">
    <citation type="journal article" date="2019" name="Sci. Rep.">
        <title>Orb-weaving spider Araneus ventricosus genome elucidates the spidroin gene catalogue.</title>
        <authorList>
            <person name="Kono N."/>
            <person name="Nakamura H."/>
            <person name="Ohtoshi R."/>
            <person name="Moran D.A.P."/>
            <person name="Shinohara A."/>
            <person name="Yoshida Y."/>
            <person name="Fujiwara M."/>
            <person name="Mori M."/>
            <person name="Tomita M."/>
            <person name="Arakawa K."/>
        </authorList>
    </citation>
    <scope>NUCLEOTIDE SEQUENCE [LARGE SCALE GENOMIC DNA]</scope>
</reference>
<feature type="compositionally biased region" description="Basic residues" evidence="12">
    <location>
        <begin position="1"/>
        <end position="12"/>
    </location>
</feature>
<dbReference type="GO" id="GO:0004526">
    <property type="term" value="F:ribonuclease P activity"/>
    <property type="evidence" value="ECO:0007669"/>
    <property type="project" value="UniProtKB-UniRule"/>
</dbReference>
<dbReference type="FunFam" id="3.30.110.20:FF:000002">
    <property type="entry name" value="Ribonuclease P protein subunit p20"/>
    <property type="match status" value="1"/>
</dbReference>
<keyword evidence="14" id="KW-1185">Reference proteome</keyword>
<dbReference type="AlphaFoldDB" id="A0A4Y2EKJ0"/>
<dbReference type="GO" id="GO:0003676">
    <property type="term" value="F:nucleic acid binding"/>
    <property type="evidence" value="ECO:0007669"/>
    <property type="project" value="InterPro"/>
</dbReference>
<dbReference type="Gene3D" id="3.30.110.20">
    <property type="entry name" value="Alba-like domain"/>
    <property type="match status" value="1"/>
</dbReference>
<keyword evidence="4" id="KW-0963">Cytoplasm</keyword>
<dbReference type="GO" id="GO:0006364">
    <property type="term" value="P:rRNA processing"/>
    <property type="evidence" value="ECO:0007669"/>
    <property type="project" value="UniProtKB-KW"/>
</dbReference>
<dbReference type="InterPro" id="IPR036882">
    <property type="entry name" value="Alba-like_dom_sf"/>
</dbReference>
<evidence type="ECO:0000256" key="4">
    <source>
        <dbReference type="ARBA" id="ARBA00022490"/>
    </source>
</evidence>
<evidence type="ECO:0000256" key="11">
    <source>
        <dbReference type="PIRNR" id="PIRNR036572"/>
    </source>
</evidence>
<dbReference type="GO" id="GO:0005655">
    <property type="term" value="C:nucleolar ribonuclease P complex"/>
    <property type="evidence" value="ECO:0007669"/>
    <property type="project" value="InterPro"/>
</dbReference>
<feature type="compositionally biased region" description="Basic and acidic residues" evidence="12">
    <location>
        <begin position="13"/>
        <end position="40"/>
    </location>
</feature>
<gene>
    <name evidence="13" type="primary">POP7</name>
    <name evidence="13" type="ORF">AVEN_253903_1</name>
</gene>
<dbReference type="PANTHER" id="PTHR15314">
    <property type="entry name" value="RIBONUCLEASE P PROTEIN SUBUNIT P20"/>
    <property type="match status" value="1"/>
</dbReference>
<dbReference type="SUPFAM" id="SSF82704">
    <property type="entry name" value="AlbA-like"/>
    <property type="match status" value="1"/>
</dbReference>
<keyword evidence="5 11" id="KW-0698">rRNA processing</keyword>
<keyword evidence="7 11" id="KW-0539">Nucleus</keyword>
<feature type="region of interest" description="Disordered" evidence="12">
    <location>
        <begin position="1"/>
        <end position="49"/>
    </location>
</feature>
<sequence>MEGAKKIRKSPKPKHDGEMRTSRSNREESFDSDYRIERRPTPRLPKRKNDVYVNQKTPFMGQFNKCKSLLNSEKEIIIHGLGAAVNTAVNLALQLKSFYSDTVTLEATTSTVDLIDDHHSSSGDYRTESRKNSAIHIKLAHVTASN</sequence>
<evidence type="ECO:0000313" key="14">
    <source>
        <dbReference type="Proteomes" id="UP000499080"/>
    </source>
</evidence>
<evidence type="ECO:0000313" key="13">
    <source>
        <dbReference type="EMBL" id="GBM29381.1"/>
    </source>
</evidence>
<evidence type="ECO:0000256" key="3">
    <source>
        <dbReference type="ARBA" id="ARBA00008018"/>
    </source>
</evidence>
<evidence type="ECO:0000256" key="10">
    <source>
        <dbReference type="ARBA" id="ARBA00068472"/>
    </source>
</evidence>
<dbReference type="Pfam" id="PF12328">
    <property type="entry name" value="Rpp20"/>
    <property type="match status" value="1"/>
</dbReference>
<evidence type="ECO:0000256" key="8">
    <source>
        <dbReference type="ARBA" id="ARBA00053284"/>
    </source>
</evidence>
<comment type="subunit">
    <text evidence="9">Component of nuclear RNase P and RNase MRP complexes. RNase P consists of a catalytic RNA moiety and 10 different protein chains; POP1, POP4, POP5, POP7, RPP14, RPP21, RPP25, RPP30, RPP38 and RPP40. Within the RNase P complex, POP1, POP7 and RPP25 form the 'finger' subcomplex, POP5, RPP14, RPP40 and homodimeric RPP30 form the 'palm' subcomplex, and RPP21, POP4 and RPP38 form the 'wrist' subcomplex. All subunits of the RNase P complex interact with the catalytic RNA. Several subunits of RNase P are also part of the RNase MRP complex. RNase MRP consists of a catalytic RNA moiety and about 8 protein subunits; POP1, POP7, RPP25, RPP30, RPP38, RPP40 and possibly also POP4 and POP5. Interacts with SMN1. POP7 forms a heterodimer with RPP25 that binds to the P3 stem loop of the catalytic RNA.</text>
</comment>
<evidence type="ECO:0000256" key="12">
    <source>
        <dbReference type="SAM" id="MobiDB-lite"/>
    </source>
</evidence>
<proteinExistence type="inferred from homology"/>
<evidence type="ECO:0000256" key="5">
    <source>
        <dbReference type="ARBA" id="ARBA00022552"/>
    </source>
</evidence>
<comment type="caution">
    <text evidence="13">The sequence shown here is derived from an EMBL/GenBank/DDBJ whole genome shotgun (WGS) entry which is preliminary data.</text>
</comment>
<dbReference type="EMBL" id="BGPR01000635">
    <property type="protein sequence ID" value="GBM29381.1"/>
    <property type="molecule type" value="Genomic_DNA"/>
</dbReference>
<dbReference type="Proteomes" id="UP000499080">
    <property type="component" value="Unassembled WGS sequence"/>
</dbReference>
<comment type="function">
    <text evidence="8 11">Component of ribonuclease P, a ribonucleoprotein complex that generates mature tRNA molecules by cleaving their 5'-ends. Also a component of the MRP ribonuclease complex, which cleaves pre-rRNA sequences.</text>
</comment>
<protein>
    <recommendedName>
        <fullName evidence="10 11">Ribonuclease P protein subunit p20</fullName>
        <shortName evidence="11">RNaseP protein p20</shortName>
    </recommendedName>
</protein>
<name>A0A4Y2EKJ0_ARAVE</name>
<dbReference type="GO" id="GO:0001682">
    <property type="term" value="P:tRNA 5'-leader removal"/>
    <property type="evidence" value="ECO:0007669"/>
    <property type="project" value="InterPro"/>
</dbReference>
<evidence type="ECO:0000256" key="2">
    <source>
        <dbReference type="ARBA" id="ARBA00004604"/>
    </source>
</evidence>
<dbReference type="PIRSF" id="PIRSF036572">
    <property type="entry name" value="RPP20"/>
    <property type="match status" value="1"/>
</dbReference>
<accession>A0A4Y2EKJ0</accession>
<evidence type="ECO:0000256" key="7">
    <source>
        <dbReference type="ARBA" id="ARBA00023242"/>
    </source>
</evidence>
<comment type="subcellular location">
    <subcellularLocation>
        <location evidence="1">Cytoplasmic granule</location>
    </subcellularLocation>
    <subcellularLocation>
        <location evidence="2 11">Nucleus</location>
        <location evidence="2 11">Nucleolus</location>
    </subcellularLocation>
</comment>
<keyword evidence="6 11" id="KW-0819">tRNA processing</keyword>
<dbReference type="OrthoDB" id="416729at2759"/>
<dbReference type="PANTHER" id="PTHR15314:SF1">
    <property type="entry name" value="RIBONUCLEASE P PROTEIN SUBUNIT P20"/>
    <property type="match status" value="1"/>
</dbReference>